<feature type="domain" description="SH3b" evidence="2">
    <location>
        <begin position="25"/>
        <end position="88"/>
    </location>
</feature>
<proteinExistence type="predicted"/>
<reference evidence="5 6" key="1">
    <citation type="submission" date="2018-08" db="EMBL/GenBank/DDBJ databases">
        <title>A genome reference for cultivated species of the human gut microbiota.</title>
        <authorList>
            <person name="Zou Y."/>
            <person name="Xue W."/>
            <person name="Luo G."/>
        </authorList>
    </citation>
    <scope>NUCLEOTIDE SEQUENCE [LARGE SCALE GENOMIC DNA]</scope>
    <source>
        <strain evidence="4 5">AM29-12AC</strain>
        <strain evidence="3 6">AM39-1</strain>
    </source>
</reference>
<accession>A0A413XHU7</accession>
<feature type="signal peptide" evidence="1">
    <location>
        <begin position="1"/>
        <end position="19"/>
    </location>
</feature>
<dbReference type="EMBL" id="QSHA01000001">
    <property type="protein sequence ID" value="RHB77478.1"/>
    <property type="molecule type" value="Genomic_DNA"/>
</dbReference>
<dbReference type="Proteomes" id="UP000286114">
    <property type="component" value="Unassembled WGS sequence"/>
</dbReference>
<evidence type="ECO:0000313" key="6">
    <source>
        <dbReference type="Proteomes" id="UP000286114"/>
    </source>
</evidence>
<evidence type="ECO:0000259" key="2">
    <source>
        <dbReference type="PROSITE" id="PS51781"/>
    </source>
</evidence>
<evidence type="ECO:0000313" key="3">
    <source>
        <dbReference type="EMBL" id="RHB77478.1"/>
    </source>
</evidence>
<organism evidence="3 6">
    <name type="scientific">Bacteroides uniformis</name>
    <dbReference type="NCBI Taxonomy" id="820"/>
    <lineage>
        <taxon>Bacteria</taxon>
        <taxon>Pseudomonadati</taxon>
        <taxon>Bacteroidota</taxon>
        <taxon>Bacteroidia</taxon>
        <taxon>Bacteroidales</taxon>
        <taxon>Bacteroidaceae</taxon>
        <taxon>Bacteroides</taxon>
    </lineage>
</organism>
<dbReference type="Gene3D" id="2.30.30.40">
    <property type="entry name" value="SH3 Domains"/>
    <property type="match status" value="1"/>
</dbReference>
<dbReference type="PROSITE" id="PS51781">
    <property type="entry name" value="SH3B"/>
    <property type="match status" value="1"/>
</dbReference>
<gene>
    <name evidence="4" type="ORF">DW758_01900</name>
    <name evidence="3" type="ORF">DW873_00320</name>
</gene>
<dbReference type="EMBL" id="QSJZ01000001">
    <property type="protein sequence ID" value="RHE25840.1"/>
    <property type="molecule type" value="Genomic_DNA"/>
</dbReference>
<comment type="caution">
    <text evidence="3">The sequence shown here is derived from an EMBL/GenBank/DDBJ whole genome shotgun (WGS) entry which is preliminary data.</text>
</comment>
<dbReference type="InterPro" id="IPR003646">
    <property type="entry name" value="SH3-like_bac-type"/>
</dbReference>
<dbReference type="SMART" id="SM00287">
    <property type="entry name" value="SH3b"/>
    <property type="match status" value="1"/>
</dbReference>
<protein>
    <submittedName>
        <fullName evidence="3">DUF3761 domain-containing protein</fullName>
    </submittedName>
</protein>
<dbReference type="Pfam" id="PF08239">
    <property type="entry name" value="SH3_3"/>
    <property type="match status" value="1"/>
</dbReference>
<dbReference type="Proteomes" id="UP000283601">
    <property type="component" value="Unassembled WGS sequence"/>
</dbReference>
<evidence type="ECO:0000256" key="1">
    <source>
        <dbReference type="SAM" id="SignalP"/>
    </source>
</evidence>
<name>A0A413XHU7_BACUN</name>
<dbReference type="AlphaFoldDB" id="A0A413XHU7"/>
<feature type="chain" id="PRO_5033816728" evidence="1">
    <location>
        <begin position="20"/>
        <end position="155"/>
    </location>
</feature>
<evidence type="ECO:0000313" key="4">
    <source>
        <dbReference type="EMBL" id="RHE25840.1"/>
    </source>
</evidence>
<dbReference type="RefSeq" id="WP_117880755.1">
    <property type="nucleotide sequence ID" value="NZ_JADNFT010000032.1"/>
</dbReference>
<evidence type="ECO:0000313" key="5">
    <source>
        <dbReference type="Proteomes" id="UP000283601"/>
    </source>
</evidence>
<keyword evidence="1" id="KW-0732">Signal</keyword>
<sequence length="155" mass="17467">MKRGIILFFSFLFPCLLNAQLSTQQDTIRYVMANLNLREAPNTTSAIITQIPKGTQVTIDEDCECKWIPINYNGYIGYVSTKYLSKEKIECTTTYNNSTSIKYYTNSKGERVQSPTYYNSAPPGATALCRDGTYSFSKSRRGTCSHHGGVAKWLK</sequence>
<dbReference type="InterPro" id="IPR022236">
    <property type="entry name" value="DUF3761"/>
</dbReference>
<dbReference type="Pfam" id="PF12587">
    <property type="entry name" value="DUF3761"/>
    <property type="match status" value="1"/>
</dbReference>